<keyword evidence="3" id="KW-1185">Reference proteome</keyword>
<comment type="caution">
    <text evidence="2">The sequence shown here is derived from an EMBL/GenBank/DDBJ whole genome shotgun (WGS) entry which is preliminary data.</text>
</comment>
<proteinExistence type="predicted"/>
<evidence type="ECO:0000313" key="3">
    <source>
        <dbReference type="Proteomes" id="UP000729290"/>
    </source>
</evidence>
<keyword evidence="1" id="KW-1133">Transmembrane helix</keyword>
<reference evidence="2 3" key="1">
    <citation type="journal article" date="2021" name="Sci. Rep.">
        <title>The distribution of antibiotic resistance genes in chicken gut microbiota commensals.</title>
        <authorList>
            <person name="Juricova H."/>
            <person name="Matiasovicova J."/>
            <person name="Kubasova T."/>
            <person name="Cejkova D."/>
            <person name="Rychlik I."/>
        </authorList>
    </citation>
    <scope>NUCLEOTIDE SEQUENCE [LARGE SCALE GENOMIC DNA]</scope>
    <source>
        <strain evidence="2 3">An431b</strain>
    </source>
</reference>
<dbReference type="RefSeq" id="WP_205134262.1">
    <property type="nucleotide sequence ID" value="NZ_JACSNT010000015.1"/>
</dbReference>
<gene>
    <name evidence="2" type="ORF">H9X83_10690</name>
</gene>
<protein>
    <submittedName>
        <fullName evidence="2">Uncharacterized protein</fullName>
    </submittedName>
</protein>
<dbReference type="EMBL" id="JACSNV010000017">
    <property type="protein sequence ID" value="MBM6878619.1"/>
    <property type="molecule type" value="Genomic_DNA"/>
</dbReference>
<keyword evidence="1" id="KW-0812">Transmembrane</keyword>
<accession>A0ABS2GAX8</accession>
<organism evidence="2 3">
    <name type="scientific">Anaerotignum lactatifermentans</name>
    <dbReference type="NCBI Taxonomy" id="160404"/>
    <lineage>
        <taxon>Bacteria</taxon>
        <taxon>Bacillati</taxon>
        <taxon>Bacillota</taxon>
        <taxon>Clostridia</taxon>
        <taxon>Lachnospirales</taxon>
        <taxon>Anaerotignaceae</taxon>
        <taxon>Anaerotignum</taxon>
    </lineage>
</organism>
<name>A0ABS2GAX8_9FIRM</name>
<keyword evidence="1" id="KW-0472">Membrane</keyword>
<feature type="transmembrane region" description="Helical" evidence="1">
    <location>
        <begin position="6"/>
        <end position="24"/>
    </location>
</feature>
<evidence type="ECO:0000256" key="1">
    <source>
        <dbReference type="SAM" id="Phobius"/>
    </source>
</evidence>
<evidence type="ECO:0000313" key="2">
    <source>
        <dbReference type="EMBL" id="MBM6878619.1"/>
    </source>
</evidence>
<dbReference type="Proteomes" id="UP000729290">
    <property type="component" value="Unassembled WGS sequence"/>
</dbReference>
<sequence length="86" mass="9975">MTWDIVAGIIALAAFIITVVKTIIPLTNAVTKLTENIISISGSVDEIKKKKKEEHQRIWDHNRRQDGMLQNHEQRLHELDGKWYEP</sequence>